<evidence type="ECO:0000256" key="2">
    <source>
        <dbReference type="ARBA" id="ARBA00022723"/>
    </source>
</evidence>
<dbReference type="PANTHER" id="PTHR12629:SF0">
    <property type="entry name" value="DIPHOSPHOINOSITOL-POLYPHOSPHATE DIPHOSPHATASE"/>
    <property type="match status" value="1"/>
</dbReference>
<reference evidence="6 7" key="1">
    <citation type="journal article" date="2016" name="J. Microbiol.">
        <title>Dankookia rubra gen. nov., sp. nov., an alphaproteobacterium isolated from sediment of a shallow stream.</title>
        <authorList>
            <person name="Kim W.H."/>
            <person name="Kim D.H."/>
            <person name="Kang K."/>
            <person name="Ahn T.Y."/>
        </authorList>
    </citation>
    <scope>NUCLEOTIDE SEQUENCE [LARGE SCALE GENOMIC DNA]</scope>
    <source>
        <strain evidence="6 7">JCM30602</strain>
    </source>
</reference>
<keyword evidence="4" id="KW-0460">Magnesium</keyword>
<dbReference type="Gene3D" id="3.90.79.10">
    <property type="entry name" value="Nucleoside Triphosphate Pyrophosphohydrolase"/>
    <property type="match status" value="1"/>
</dbReference>
<accession>A0A4V3A9L5</accession>
<keyword evidence="2" id="KW-0479">Metal-binding</keyword>
<dbReference type="PANTHER" id="PTHR12629">
    <property type="entry name" value="DIPHOSPHOINOSITOL POLYPHOSPHATE PHOSPHOHYDROLASE"/>
    <property type="match status" value="1"/>
</dbReference>
<dbReference type="AlphaFoldDB" id="A0A4V3A9L5"/>
<comment type="caution">
    <text evidence="6">The sequence shown here is derived from an EMBL/GenBank/DDBJ whole genome shotgun (WGS) entry which is preliminary data.</text>
</comment>
<gene>
    <name evidence="6" type="ORF">E2C06_25575</name>
</gene>
<comment type="cofactor">
    <cofactor evidence="1">
        <name>Mg(2+)</name>
        <dbReference type="ChEBI" id="CHEBI:18420"/>
    </cofactor>
</comment>
<evidence type="ECO:0000313" key="6">
    <source>
        <dbReference type="EMBL" id="TDH59765.1"/>
    </source>
</evidence>
<name>A0A4V3A9L5_9PROT</name>
<protein>
    <submittedName>
        <fullName evidence="6">NUDIX hydrolase</fullName>
    </submittedName>
</protein>
<dbReference type="PROSITE" id="PS51462">
    <property type="entry name" value="NUDIX"/>
    <property type="match status" value="1"/>
</dbReference>
<feature type="domain" description="Nudix hydrolase" evidence="5">
    <location>
        <begin position="8"/>
        <end position="139"/>
    </location>
</feature>
<organism evidence="6 7">
    <name type="scientific">Dankookia rubra</name>
    <dbReference type="NCBI Taxonomy" id="1442381"/>
    <lineage>
        <taxon>Bacteria</taxon>
        <taxon>Pseudomonadati</taxon>
        <taxon>Pseudomonadota</taxon>
        <taxon>Alphaproteobacteria</taxon>
        <taxon>Acetobacterales</taxon>
        <taxon>Roseomonadaceae</taxon>
        <taxon>Dankookia</taxon>
    </lineage>
</organism>
<dbReference type="InterPro" id="IPR000086">
    <property type="entry name" value="NUDIX_hydrolase_dom"/>
</dbReference>
<keyword evidence="3 6" id="KW-0378">Hydrolase</keyword>
<dbReference type="Pfam" id="PF00293">
    <property type="entry name" value="NUDIX"/>
    <property type="match status" value="1"/>
</dbReference>
<sequence length="144" mass="16002">MPSRSATSRRQCAALPLSREGAELRVMLVTSRETRRWVIPKGWIEKRHSAAAQAAQEAFEEAGIRGRIAKTPIGQYAYPKRLANGASVTCNVEVYPLEVDSLLDRWPEMAERERRWFTLAEAAALVQEGGLVSLMLGLEPPRAA</sequence>
<evidence type="ECO:0000256" key="3">
    <source>
        <dbReference type="ARBA" id="ARBA00022801"/>
    </source>
</evidence>
<dbReference type="GO" id="GO:0005737">
    <property type="term" value="C:cytoplasm"/>
    <property type="evidence" value="ECO:0007669"/>
    <property type="project" value="TreeGrafter"/>
</dbReference>
<dbReference type="CDD" id="cd04666">
    <property type="entry name" value="NUDIX_DIPP2_like_Nudt4"/>
    <property type="match status" value="1"/>
</dbReference>
<dbReference type="Proteomes" id="UP000295096">
    <property type="component" value="Unassembled WGS sequence"/>
</dbReference>
<evidence type="ECO:0000259" key="5">
    <source>
        <dbReference type="PROSITE" id="PS51462"/>
    </source>
</evidence>
<dbReference type="GO" id="GO:0016462">
    <property type="term" value="F:pyrophosphatase activity"/>
    <property type="evidence" value="ECO:0007669"/>
    <property type="project" value="InterPro"/>
</dbReference>
<keyword evidence="7" id="KW-1185">Reference proteome</keyword>
<dbReference type="EMBL" id="SMSJ01000054">
    <property type="protein sequence ID" value="TDH59765.1"/>
    <property type="molecule type" value="Genomic_DNA"/>
</dbReference>
<dbReference type="SUPFAM" id="SSF55811">
    <property type="entry name" value="Nudix"/>
    <property type="match status" value="1"/>
</dbReference>
<dbReference type="InterPro" id="IPR047198">
    <property type="entry name" value="DDP-like_NUDIX"/>
</dbReference>
<evidence type="ECO:0000256" key="4">
    <source>
        <dbReference type="ARBA" id="ARBA00022842"/>
    </source>
</evidence>
<dbReference type="OrthoDB" id="7066910at2"/>
<dbReference type="GO" id="GO:0046872">
    <property type="term" value="F:metal ion binding"/>
    <property type="evidence" value="ECO:0007669"/>
    <property type="project" value="UniProtKB-KW"/>
</dbReference>
<evidence type="ECO:0000256" key="1">
    <source>
        <dbReference type="ARBA" id="ARBA00001946"/>
    </source>
</evidence>
<dbReference type="InterPro" id="IPR015797">
    <property type="entry name" value="NUDIX_hydrolase-like_dom_sf"/>
</dbReference>
<evidence type="ECO:0000313" key="7">
    <source>
        <dbReference type="Proteomes" id="UP000295096"/>
    </source>
</evidence>
<proteinExistence type="predicted"/>
<dbReference type="RefSeq" id="WP_133291419.1">
    <property type="nucleotide sequence ID" value="NZ_SMSJ01000054.1"/>
</dbReference>